<feature type="compositionally biased region" description="Low complexity" evidence="3">
    <location>
        <begin position="246"/>
        <end position="276"/>
    </location>
</feature>
<feature type="compositionally biased region" description="Acidic residues" evidence="3">
    <location>
        <begin position="277"/>
        <end position="295"/>
    </location>
</feature>
<evidence type="ECO:0000256" key="3">
    <source>
        <dbReference type="SAM" id="MobiDB-lite"/>
    </source>
</evidence>
<name>A0A498KQ98_9EURY</name>
<evidence type="ECO:0000313" key="5">
    <source>
        <dbReference type="EMBL" id="RXK46346.1"/>
    </source>
</evidence>
<comment type="caution">
    <text evidence="5">The sequence shown here is derived from an EMBL/GenBank/DDBJ whole genome shotgun (WGS) entry which is preliminary data.</text>
</comment>
<evidence type="ECO:0000313" key="6">
    <source>
        <dbReference type="Proteomes" id="UP000289691"/>
    </source>
</evidence>
<keyword evidence="6" id="KW-1185">Reference proteome</keyword>
<gene>
    <name evidence="5" type="ORF">EAF64_19910</name>
</gene>
<feature type="region of interest" description="Disordered" evidence="3">
    <location>
        <begin position="195"/>
        <end position="295"/>
    </location>
</feature>
<dbReference type="SUPFAM" id="SSF103039">
    <property type="entry name" value="CheC-like"/>
    <property type="match status" value="2"/>
</dbReference>
<dbReference type="InterPro" id="IPR007597">
    <property type="entry name" value="CheC"/>
</dbReference>
<dbReference type="CDD" id="cd17911">
    <property type="entry name" value="CheC_ClassIII"/>
    <property type="match status" value="2"/>
</dbReference>
<dbReference type="PANTHER" id="PTHR43693:SF1">
    <property type="entry name" value="PROTEIN PHOSPHATASE CHEZ"/>
    <property type="match status" value="1"/>
</dbReference>
<evidence type="ECO:0000256" key="2">
    <source>
        <dbReference type="ARBA" id="ARBA00022801"/>
    </source>
</evidence>
<feature type="compositionally biased region" description="Low complexity" evidence="3">
    <location>
        <begin position="214"/>
        <end position="233"/>
    </location>
</feature>
<dbReference type="InterPro" id="IPR050992">
    <property type="entry name" value="CheZ_family_phosphatases"/>
</dbReference>
<dbReference type="OrthoDB" id="239941at2157"/>
<accession>A0A498KQ98</accession>
<feature type="compositionally biased region" description="Acidic residues" evidence="3">
    <location>
        <begin position="195"/>
        <end position="212"/>
    </location>
</feature>
<proteinExistence type="predicted"/>
<dbReference type="PANTHER" id="PTHR43693">
    <property type="entry name" value="PROTEIN PHOSPHATASE CHEZ"/>
    <property type="match status" value="1"/>
</dbReference>
<sequence>MKIDIDALEELNLLTRDGTERANGALADMTAASTTIGTTKILLVNHEDVIERIDSGGYEVVRFDIEGKLSGTALLLFDQPATEAVVEALVPGEAGEALASAGLKEMANIMMGSFTTDWGDHLGAGLSMTAPTYLDDPDADALKLDPTGPETDSTLVFQSSITWRTGEGRIDIYLAPDRSALDPVFSEAERDAIEDAEADTELDELIGSDGDDGSTGSDATAASPADPATTDGTTDGEREDADAAADDPFGGSAEGAFGASDDAGGFGSDDTTSGDPDAFDPGDDDDLFGFDDGAEGADEIPLEKLSVFSDLTKEGTEAAAERVTQMTGIETSTEIAGITFTPIDDIAAQLEDGDYVGTTVEFEGTPSGSLVILFDEESAENIAEEMMPVDPTEDGLTGMHESAIEELGNIMTSGFIDGWANVLETGVEHTPPEYVGDMNMAFVEIITEQLGPFQTHAFTIESTLQTDDVEFTCEIHALPDEADLGAALEALAVDRKDQTDADPSDLF</sequence>
<dbReference type="InterPro" id="IPR028976">
    <property type="entry name" value="CheC-like_sf"/>
</dbReference>
<dbReference type="GO" id="GO:0016787">
    <property type="term" value="F:hydrolase activity"/>
    <property type="evidence" value="ECO:0007669"/>
    <property type="project" value="UniProtKB-KW"/>
</dbReference>
<dbReference type="GO" id="GO:0006935">
    <property type="term" value="P:chemotaxis"/>
    <property type="evidence" value="ECO:0007669"/>
    <property type="project" value="UniProtKB-KW"/>
</dbReference>
<keyword evidence="1" id="KW-0145">Chemotaxis</keyword>
<dbReference type="Gene3D" id="3.40.1550.10">
    <property type="entry name" value="CheC-like"/>
    <property type="match status" value="2"/>
</dbReference>
<protein>
    <recommendedName>
        <fullName evidence="4">CheC-like protein domain-containing protein</fullName>
    </recommendedName>
</protein>
<feature type="domain" description="CheC-like protein" evidence="4">
    <location>
        <begin position="399"/>
        <end position="433"/>
    </location>
</feature>
<dbReference type="RefSeq" id="WP_129070733.1">
    <property type="nucleotide sequence ID" value="NZ_RDFA01000010.1"/>
</dbReference>
<dbReference type="AlphaFoldDB" id="A0A498KQ98"/>
<dbReference type="Proteomes" id="UP000289691">
    <property type="component" value="Unassembled WGS sequence"/>
</dbReference>
<organism evidence="5 6">
    <name type="scientific">Halorientalis pallida</name>
    <dbReference type="NCBI Taxonomy" id="2479928"/>
    <lineage>
        <taxon>Archaea</taxon>
        <taxon>Methanobacteriati</taxon>
        <taxon>Methanobacteriota</taxon>
        <taxon>Stenosarchaea group</taxon>
        <taxon>Halobacteria</taxon>
        <taxon>Halobacteriales</taxon>
        <taxon>Haloarculaceae</taxon>
        <taxon>Halorientalis</taxon>
    </lineage>
</organism>
<dbReference type="Pfam" id="PF04509">
    <property type="entry name" value="CheC"/>
    <property type="match status" value="1"/>
</dbReference>
<dbReference type="EMBL" id="RDFA01000010">
    <property type="protein sequence ID" value="RXK46346.1"/>
    <property type="molecule type" value="Genomic_DNA"/>
</dbReference>
<evidence type="ECO:0000259" key="4">
    <source>
        <dbReference type="Pfam" id="PF04509"/>
    </source>
</evidence>
<reference evidence="5 6" key="1">
    <citation type="submission" date="2019-01" db="EMBL/GenBank/DDBJ databases">
        <title>Halorientalis sp. F13-25 a new haloarchaeum isolated from hypersaline water.</title>
        <authorList>
            <person name="Ana D.-V."/>
            <person name="Cristina S.-P."/>
            <person name="Antonio V."/>
        </authorList>
    </citation>
    <scope>NUCLEOTIDE SEQUENCE [LARGE SCALE GENOMIC DNA]</scope>
    <source>
        <strain evidence="5 6">F13-25</strain>
    </source>
</reference>
<evidence type="ECO:0000256" key="1">
    <source>
        <dbReference type="ARBA" id="ARBA00022500"/>
    </source>
</evidence>
<keyword evidence="2" id="KW-0378">Hydrolase</keyword>